<dbReference type="PANTHER" id="PTHR43024">
    <property type="entry name" value="UDP-N-ACETYLMURAMOYL-TRIPEPTIDE--D-ALANYL-D-ALANINE LIGASE"/>
    <property type="match status" value="1"/>
</dbReference>
<reference evidence="7" key="1">
    <citation type="submission" date="2017-10" db="EMBL/GenBank/DDBJ databases">
        <title>Campylobacter species from seals.</title>
        <authorList>
            <person name="Gilbert M.J."/>
            <person name="Zomer A.L."/>
            <person name="Timmerman A.J."/>
            <person name="Duim B."/>
            <person name="Wagenaar J.A."/>
        </authorList>
    </citation>
    <scope>NUCLEOTIDE SEQUENCE [LARGE SCALE GENOMIC DNA]</scope>
    <source>
        <strain evidence="7">17S00004-5</strain>
    </source>
</reference>
<comment type="caution">
    <text evidence="6">The sequence shown here is derived from an EMBL/GenBank/DDBJ whole genome shotgun (WGS) entry which is preliminary data.</text>
</comment>
<gene>
    <name evidence="6" type="ORF">CQ405_03230</name>
</gene>
<dbReference type="GO" id="GO:0005524">
    <property type="term" value="F:ATP binding"/>
    <property type="evidence" value="ECO:0007669"/>
    <property type="project" value="UniProtKB-KW"/>
</dbReference>
<dbReference type="OrthoDB" id="9801978at2"/>
<accession>A0A2P8R2N0</accession>
<dbReference type="RefSeq" id="WP_106870556.1">
    <property type="nucleotide sequence ID" value="NZ_CP053841.1"/>
</dbReference>
<evidence type="ECO:0000256" key="1">
    <source>
        <dbReference type="ARBA" id="ARBA00022598"/>
    </source>
</evidence>
<dbReference type="PANTHER" id="PTHR43024:SF1">
    <property type="entry name" value="UDP-N-ACETYLMURAMOYL-TRIPEPTIDE--D-ALANYL-D-ALANINE LIGASE"/>
    <property type="match status" value="1"/>
</dbReference>
<keyword evidence="4" id="KW-0472">Membrane</keyword>
<evidence type="ECO:0000256" key="2">
    <source>
        <dbReference type="ARBA" id="ARBA00022741"/>
    </source>
</evidence>
<keyword evidence="2" id="KW-0547">Nucleotide-binding</keyword>
<protein>
    <submittedName>
        <fullName evidence="6">UDP-N-acetylmuramoylalanyl-D-glutamyl-2, 6-diaminopimelate--D-alanyl-D-alanine ligase</fullName>
    </submittedName>
</protein>
<evidence type="ECO:0000256" key="4">
    <source>
        <dbReference type="SAM" id="Phobius"/>
    </source>
</evidence>
<sequence>MEIVIFISHIVFMLTIGFYFITSLQWFSYKIERVIFHYTKPAWHIRFLALPIALYFIFLYVNSLFFLIYLYFLQIPSLYLWYKNLDKKLVFTSRVKRFFIILFLTTIFIDILMFNKVSLLPVFIPLILTLIISFSYEKYQFLLYKRQALKKLKDMPNLKIIQITASYGKTSIKNFLYQILKDDFICYKTPRSVNTLAGLIKDINDNLLNNTQIYIAEAGARVSGDIDEITKFLNPQIIVVGEIGEQHIEYFKTIENVRNTKLEALNSSRLEKAFLHSSTLKKSFDKITIYDENLKNVKSTLDGLNFDLEFDKTYTFKSLILGKFNASNLAACIHIAHYLGIDVEIIKKRVLDIQSVEHRLQKIQNDKKFIIDDSFNGNFKGMSDSYELVSSFKGRKVIVTPGIIESTEDDNIKLAKIINEKFDFVIATGDLNAKIFKENIDSDKLFILENKSNLVGALAEKTKEGDLILFSNDAPNFI</sequence>
<keyword evidence="4" id="KW-0812">Transmembrane</keyword>
<dbReference type="EMBL" id="PDHH01000002">
    <property type="protein sequence ID" value="PSM52751.1"/>
    <property type="molecule type" value="Genomic_DNA"/>
</dbReference>
<dbReference type="Pfam" id="PF08245">
    <property type="entry name" value="Mur_ligase_M"/>
    <property type="match status" value="1"/>
</dbReference>
<evidence type="ECO:0000259" key="5">
    <source>
        <dbReference type="Pfam" id="PF08245"/>
    </source>
</evidence>
<evidence type="ECO:0000313" key="6">
    <source>
        <dbReference type="EMBL" id="PSM52751.1"/>
    </source>
</evidence>
<evidence type="ECO:0000256" key="3">
    <source>
        <dbReference type="ARBA" id="ARBA00022840"/>
    </source>
</evidence>
<dbReference type="InterPro" id="IPR051046">
    <property type="entry name" value="MurCDEF_CellWall_CoF430Synth"/>
</dbReference>
<dbReference type="Proteomes" id="UP000240535">
    <property type="component" value="Unassembled WGS sequence"/>
</dbReference>
<dbReference type="GO" id="GO:0016881">
    <property type="term" value="F:acid-amino acid ligase activity"/>
    <property type="evidence" value="ECO:0007669"/>
    <property type="project" value="InterPro"/>
</dbReference>
<proteinExistence type="predicted"/>
<keyword evidence="7" id="KW-1185">Reference proteome</keyword>
<keyword evidence="3" id="KW-0067">ATP-binding</keyword>
<dbReference type="InterPro" id="IPR013221">
    <property type="entry name" value="Mur_ligase_cen"/>
</dbReference>
<dbReference type="InterPro" id="IPR036615">
    <property type="entry name" value="Mur_ligase_C_dom_sf"/>
</dbReference>
<keyword evidence="4" id="KW-1133">Transmembrane helix</keyword>
<feature type="transmembrane region" description="Helical" evidence="4">
    <location>
        <begin position="94"/>
        <end position="113"/>
    </location>
</feature>
<evidence type="ECO:0000313" key="7">
    <source>
        <dbReference type="Proteomes" id="UP000240535"/>
    </source>
</evidence>
<dbReference type="AlphaFoldDB" id="A0A2P8R2N0"/>
<dbReference type="InterPro" id="IPR036565">
    <property type="entry name" value="Mur-like_cat_sf"/>
</dbReference>
<keyword evidence="1 6" id="KW-0436">Ligase</keyword>
<dbReference type="Gene3D" id="3.40.1190.10">
    <property type="entry name" value="Mur-like, catalytic domain"/>
    <property type="match status" value="1"/>
</dbReference>
<feature type="domain" description="Mur ligase central" evidence="5">
    <location>
        <begin position="163"/>
        <end position="335"/>
    </location>
</feature>
<organism evidence="6 7">
    <name type="scientific">Campylobacter blaseri</name>
    <dbReference type="NCBI Taxonomy" id="2042961"/>
    <lineage>
        <taxon>Bacteria</taxon>
        <taxon>Pseudomonadati</taxon>
        <taxon>Campylobacterota</taxon>
        <taxon>Epsilonproteobacteria</taxon>
        <taxon>Campylobacterales</taxon>
        <taxon>Campylobacteraceae</taxon>
        <taxon>Campylobacter</taxon>
    </lineage>
</organism>
<dbReference type="Gene3D" id="3.90.190.20">
    <property type="entry name" value="Mur ligase, C-terminal domain"/>
    <property type="match status" value="1"/>
</dbReference>
<feature type="transmembrane region" description="Helical" evidence="4">
    <location>
        <begin position="119"/>
        <end position="136"/>
    </location>
</feature>
<name>A0A2P8R2N0_9BACT</name>
<dbReference type="SUPFAM" id="SSF53623">
    <property type="entry name" value="MurD-like peptide ligases, catalytic domain"/>
    <property type="match status" value="1"/>
</dbReference>
<dbReference type="SUPFAM" id="SSF53244">
    <property type="entry name" value="MurD-like peptide ligases, peptide-binding domain"/>
    <property type="match status" value="1"/>
</dbReference>
<feature type="transmembrane region" description="Helical" evidence="4">
    <location>
        <begin position="6"/>
        <end position="29"/>
    </location>
</feature>